<dbReference type="PANTHER" id="PTHR35342:SF5">
    <property type="entry name" value="TRICARBOXYLIC TRANSPORT PROTEIN"/>
    <property type="match status" value="1"/>
</dbReference>
<organism evidence="3 4">
    <name type="scientific">Faecalispora sporosphaeroides</name>
    <dbReference type="NCBI Taxonomy" id="1549"/>
    <lineage>
        <taxon>Bacteria</taxon>
        <taxon>Bacillati</taxon>
        <taxon>Bacillota</taxon>
        <taxon>Clostridia</taxon>
        <taxon>Eubacteriales</taxon>
        <taxon>Oscillospiraceae</taxon>
        <taxon>Faecalispora</taxon>
    </lineage>
</organism>
<feature type="transmembrane region" description="Helical" evidence="1">
    <location>
        <begin position="191"/>
        <end position="213"/>
    </location>
</feature>
<feature type="transmembrane region" description="Helical" evidence="1">
    <location>
        <begin position="140"/>
        <end position="156"/>
    </location>
</feature>
<evidence type="ECO:0000256" key="1">
    <source>
        <dbReference type="SAM" id="Phobius"/>
    </source>
</evidence>
<feature type="transmembrane region" description="Helical" evidence="1">
    <location>
        <begin position="255"/>
        <end position="277"/>
    </location>
</feature>
<dbReference type="PANTHER" id="PTHR35342">
    <property type="entry name" value="TRICARBOXYLIC TRANSPORT PROTEIN"/>
    <property type="match status" value="1"/>
</dbReference>
<proteinExistence type="predicted"/>
<feature type="transmembrane region" description="Helical" evidence="1">
    <location>
        <begin position="350"/>
        <end position="377"/>
    </location>
</feature>
<feature type="transmembrane region" description="Helical" evidence="1">
    <location>
        <begin position="384"/>
        <end position="400"/>
    </location>
</feature>
<reference evidence="3" key="1">
    <citation type="submission" date="2019-04" db="EMBL/GenBank/DDBJ databases">
        <title>Evolution of Biomass-Degrading Anaerobic Consortia Revealed by Metagenomics.</title>
        <authorList>
            <person name="Peng X."/>
        </authorList>
    </citation>
    <scope>NUCLEOTIDE SEQUENCE</scope>
    <source>
        <strain evidence="3">SIG551</strain>
    </source>
</reference>
<feature type="transmembrane region" description="Helical" evidence="1">
    <location>
        <begin position="162"/>
        <end position="184"/>
    </location>
</feature>
<evidence type="ECO:0000313" key="3">
    <source>
        <dbReference type="EMBL" id="MBE6834060.1"/>
    </source>
</evidence>
<feature type="domain" description="DUF112" evidence="2">
    <location>
        <begin position="13"/>
        <end position="434"/>
    </location>
</feature>
<dbReference type="Pfam" id="PF01970">
    <property type="entry name" value="TctA"/>
    <property type="match status" value="1"/>
</dbReference>
<dbReference type="InterPro" id="IPR002823">
    <property type="entry name" value="DUF112_TM"/>
</dbReference>
<feature type="transmembrane region" description="Helical" evidence="1">
    <location>
        <begin position="406"/>
        <end position="422"/>
    </location>
</feature>
<dbReference type="AlphaFoldDB" id="A0A928Q5P4"/>
<feature type="transmembrane region" description="Helical" evidence="1">
    <location>
        <begin position="108"/>
        <end position="128"/>
    </location>
</feature>
<protein>
    <submittedName>
        <fullName evidence="3">Tricarboxylate transporter</fullName>
    </submittedName>
</protein>
<keyword evidence="1" id="KW-0472">Membrane</keyword>
<feature type="transmembrane region" description="Helical" evidence="1">
    <location>
        <begin position="429"/>
        <end position="446"/>
    </location>
</feature>
<evidence type="ECO:0000313" key="4">
    <source>
        <dbReference type="Proteomes" id="UP000754750"/>
    </source>
</evidence>
<sequence>MEGVAISLTPENLLACLVGGLLGMCLGSMPGVGSLAGVSLLLPLTFKMNPTAAIIMLAALYYSTMYGGCFSAILVNIPGDSPAIMTALDGYPLARQGKAGKALFSANLASWIGGAIGILALTLIGPLAAKFGLQFGSPDLAWLIILALTSIGWIIGDSPSRGLLATALGIMVASIGLDAALGLPRFSFNNVYLFSGINMVPMVIGMFGFGQVIDMVVNRDNFKKMKTERITIKESLLSQEELKRILPVSFRQSCIGTFVGVLPGAGATMSAFLSYIIEKRINKNRDLMGKGAVEGVAASESSNNAAAIGAFAPLLSLGIPGGGTTAVLLGGLMMWGLQPGPMLFQTNPDFVWGLIGSMYIGNVVCLLISIAFIPFLANIVRIPTGYMIPCITAVCVMGTFSTNNSMFDVYVMIAFAAIAYILKQAKIPSAPLLLAYVLTPMLEMYLRQSFDMSGGSLGIFVSSPISIVLILLIFVFCLAPVMINTLKKKHNIEGNVIDEG</sequence>
<comment type="caution">
    <text evidence="3">The sequence shown here is derived from an EMBL/GenBank/DDBJ whole genome shotgun (WGS) entry which is preliminary data.</text>
</comment>
<gene>
    <name evidence="3" type="ORF">E7512_10890</name>
</gene>
<keyword evidence="1" id="KW-1133">Transmembrane helix</keyword>
<name>A0A928Q5P4_9FIRM</name>
<feature type="transmembrane region" description="Helical" evidence="1">
    <location>
        <begin position="12"/>
        <end position="42"/>
    </location>
</feature>
<keyword evidence="1" id="KW-0812">Transmembrane</keyword>
<accession>A0A928Q5P4</accession>
<feature type="transmembrane region" description="Helical" evidence="1">
    <location>
        <begin position="54"/>
        <end position="75"/>
    </location>
</feature>
<dbReference type="Proteomes" id="UP000754750">
    <property type="component" value="Unassembled WGS sequence"/>
</dbReference>
<feature type="transmembrane region" description="Helical" evidence="1">
    <location>
        <begin position="314"/>
        <end position="338"/>
    </location>
</feature>
<evidence type="ECO:0000259" key="2">
    <source>
        <dbReference type="Pfam" id="PF01970"/>
    </source>
</evidence>
<feature type="transmembrane region" description="Helical" evidence="1">
    <location>
        <begin position="458"/>
        <end position="483"/>
    </location>
</feature>
<dbReference type="EMBL" id="SVNY01000005">
    <property type="protein sequence ID" value="MBE6834060.1"/>
    <property type="molecule type" value="Genomic_DNA"/>
</dbReference>